<dbReference type="AlphaFoldDB" id="A0A1E1W1C3"/>
<evidence type="ECO:0000313" key="1">
    <source>
        <dbReference type="EMBL" id="JAT80729.1"/>
    </source>
</evidence>
<proteinExistence type="predicted"/>
<accession>A0A1E1W1C3</accession>
<reference evidence="1" key="1">
    <citation type="submission" date="2015-09" db="EMBL/GenBank/DDBJ databases">
        <title>De novo assembly of Pectinophora gossypiella (Pink Bollworm) gut transcriptome.</title>
        <authorList>
            <person name="Tassone E.E."/>
        </authorList>
    </citation>
    <scope>NUCLEOTIDE SEQUENCE</scope>
</reference>
<feature type="non-terminal residue" evidence="1">
    <location>
        <position position="1"/>
    </location>
</feature>
<dbReference type="EMBL" id="GDQN01010325">
    <property type="protein sequence ID" value="JAT80729.1"/>
    <property type="molecule type" value="Transcribed_RNA"/>
</dbReference>
<name>A0A1E1W1C3_PECGO</name>
<protein>
    <submittedName>
        <fullName evidence="1">Uncharacterized protein</fullName>
    </submittedName>
</protein>
<organism evidence="1">
    <name type="scientific">Pectinophora gossypiella</name>
    <name type="common">Cotton pink bollworm</name>
    <name type="synonym">Depressaria gossypiella</name>
    <dbReference type="NCBI Taxonomy" id="13191"/>
    <lineage>
        <taxon>Eukaryota</taxon>
        <taxon>Metazoa</taxon>
        <taxon>Ecdysozoa</taxon>
        <taxon>Arthropoda</taxon>
        <taxon>Hexapoda</taxon>
        <taxon>Insecta</taxon>
        <taxon>Pterygota</taxon>
        <taxon>Neoptera</taxon>
        <taxon>Endopterygota</taxon>
        <taxon>Lepidoptera</taxon>
        <taxon>Glossata</taxon>
        <taxon>Ditrysia</taxon>
        <taxon>Gelechioidea</taxon>
        <taxon>Gelechiidae</taxon>
        <taxon>Apatetrinae</taxon>
        <taxon>Pectinophora</taxon>
    </lineage>
</organism>
<feature type="non-terminal residue" evidence="1">
    <location>
        <position position="104"/>
    </location>
</feature>
<sequence>LDRSDTRPRDRPRPRNSENTSCVLLGTIQCSVRNDDGRLFTLRALLDSGSQRDLITTECCKRLNLKLYEPQTKYISGVGDIPNPIEGVTCLDIQSRFDESVRLN</sequence>
<dbReference type="InterPro" id="IPR021109">
    <property type="entry name" value="Peptidase_aspartic_dom_sf"/>
</dbReference>
<dbReference type="Gene3D" id="2.40.70.10">
    <property type="entry name" value="Acid Proteases"/>
    <property type="match status" value="1"/>
</dbReference>
<gene>
    <name evidence="1" type="ORF">g.7160</name>
</gene>